<dbReference type="Gene3D" id="1.20.120.160">
    <property type="entry name" value="HPT domain"/>
    <property type="match status" value="1"/>
</dbReference>
<reference evidence="14 15" key="1">
    <citation type="submission" date="2019-03" db="EMBL/GenBank/DDBJ databases">
        <title>Genomic Encyclopedia of Type Strains, Phase IV (KMG-IV): sequencing the most valuable type-strain genomes for metagenomic binning, comparative biology and taxonomic classification.</title>
        <authorList>
            <person name="Goeker M."/>
        </authorList>
    </citation>
    <scope>NUCLEOTIDE SEQUENCE [LARGE SCALE GENOMIC DNA]</scope>
    <source>
        <strain evidence="14 15">DSM 13587</strain>
    </source>
</reference>
<evidence type="ECO:0000256" key="8">
    <source>
        <dbReference type="ARBA" id="ARBA00035100"/>
    </source>
</evidence>
<gene>
    <name evidence="14" type="ORF">EDC35_102358</name>
</gene>
<feature type="domain" description="Histidine kinase" evidence="11">
    <location>
        <begin position="594"/>
        <end position="796"/>
    </location>
</feature>
<evidence type="ECO:0000256" key="7">
    <source>
        <dbReference type="ARBA" id="ARBA00023012"/>
    </source>
</evidence>
<feature type="region of interest" description="Disordered" evidence="10">
    <location>
        <begin position="369"/>
        <end position="394"/>
    </location>
</feature>
<dbReference type="Pfam" id="PF01627">
    <property type="entry name" value="Hpt"/>
    <property type="match status" value="1"/>
</dbReference>
<feature type="domain" description="HPt" evidence="13">
    <location>
        <begin position="1"/>
        <end position="104"/>
    </location>
</feature>
<dbReference type="GO" id="GO:0006935">
    <property type="term" value="P:chemotaxis"/>
    <property type="evidence" value="ECO:0007669"/>
    <property type="project" value="InterPro"/>
</dbReference>
<evidence type="ECO:0000256" key="6">
    <source>
        <dbReference type="ARBA" id="ARBA00022777"/>
    </source>
</evidence>
<dbReference type="InterPro" id="IPR037006">
    <property type="entry name" value="CheA-like_homodim_sf"/>
</dbReference>
<organism evidence="14 15">
    <name type="scientific">Thiobaca trueperi</name>
    <dbReference type="NCBI Taxonomy" id="127458"/>
    <lineage>
        <taxon>Bacteria</taxon>
        <taxon>Pseudomonadati</taxon>
        <taxon>Pseudomonadota</taxon>
        <taxon>Gammaproteobacteria</taxon>
        <taxon>Chromatiales</taxon>
        <taxon>Chromatiaceae</taxon>
        <taxon>Thiobaca</taxon>
    </lineage>
</organism>
<protein>
    <recommendedName>
        <fullName evidence="3">Chemotaxis protein CheA</fullName>
        <ecNumber evidence="2">2.7.13.3</ecNumber>
    </recommendedName>
</protein>
<feature type="compositionally biased region" description="Low complexity" evidence="10">
    <location>
        <begin position="375"/>
        <end position="394"/>
    </location>
</feature>
<keyword evidence="5" id="KW-0808">Transferase</keyword>
<dbReference type="InterPro" id="IPR004358">
    <property type="entry name" value="Sig_transdc_His_kin-like_C"/>
</dbReference>
<dbReference type="Gene3D" id="3.30.565.10">
    <property type="entry name" value="Histidine kinase-like ATPase, C-terminal domain"/>
    <property type="match status" value="1"/>
</dbReference>
<dbReference type="PROSITE" id="PS50109">
    <property type="entry name" value="HIS_KIN"/>
    <property type="match status" value="1"/>
</dbReference>
<dbReference type="SMART" id="SM00073">
    <property type="entry name" value="HPT"/>
    <property type="match status" value="1"/>
</dbReference>
<proteinExistence type="predicted"/>
<evidence type="ECO:0000256" key="10">
    <source>
        <dbReference type="SAM" id="MobiDB-lite"/>
    </source>
</evidence>
<dbReference type="OrthoDB" id="9803176at2"/>
<evidence type="ECO:0000256" key="3">
    <source>
        <dbReference type="ARBA" id="ARBA00021495"/>
    </source>
</evidence>
<dbReference type="AlphaFoldDB" id="A0A4R3N467"/>
<dbReference type="SUPFAM" id="SSF55874">
    <property type="entry name" value="ATPase domain of HSP90 chaperone/DNA topoisomerase II/histidine kinase"/>
    <property type="match status" value="1"/>
</dbReference>
<evidence type="ECO:0000256" key="2">
    <source>
        <dbReference type="ARBA" id="ARBA00012438"/>
    </source>
</evidence>
<evidence type="ECO:0000313" key="14">
    <source>
        <dbReference type="EMBL" id="TCT23021.1"/>
    </source>
</evidence>
<evidence type="ECO:0000313" key="15">
    <source>
        <dbReference type="Proteomes" id="UP000295717"/>
    </source>
</evidence>
<dbReference type="InterPro" id="IPR036061">
    <property type="entry name" value="CheW-like_dom_sf"/>
</dbReference>
<evidence type="ECO:0000256" key="4">
    <source>
        <dbReference type="ARBA" id="ARBA00022553"/>
    </source>
</evidence>
<dbReference type="FunFam" id="3.30.565.10:FF:000016">
    <property type="entry name" value="Chemotaxis protein CheA, putative"/>
    <property type="match status" value="1"/>
</dbReference>
<dbReference type="EC" id="2.7.13.3" evidence="2"/>
<dbReference type="Pfam" id="PF02895">
    <property type="entry name" value="H-kinase_dim"/>
    <property type="match status" value="1"/>
</dbReference>
<accession>A0A4R3N467</accession>
<dbReference type="Proteomes" id="UP000295717">
    <property type="component" value="Unassembled WGS sequence"/>
</dbReference>
<feature type="region of interest" description="Disordered" evidence="10">
    <location>
        <begin position="504"/>
        <end position="526"/>
    </location>
</feature>
<dbReference type="Gene3D" id="2.30.30.40">
    <property type="entry name" value="SH3 Domains"/>
    <property type="match status" value="1"/>
</dbReference>
<comment type="catalytic activity">
    <reaction evidence="1">
        <text>ATP + protein L-histidine = ADP + protein N-phospho-L-histidine.</text>
        <dbReference type="EC" id="2.7.13.3"/>
    </reaction>
</comment>
<dbReference type="InterPro" id="IPR051315">
    <property type="entry name" value="Bact_Chemotaxis_CheA"/>
</dbReference>
<dbReference type="EMBL" id="SMAO01000002">
    <property type="protein sequence ID" value="TCT23021.1"/>
    <property type="molecule type" value="Genomic_DNA"/>
</dbReference>
<keyword evidence="7" id="KW-0902">Two-component regulatory system</keyword>
<name>A0A4R3N467_9GAMM</name>
<feature type="domain" description="CheW-like" evidence="12">
    <location>
        <begin position="797"/>
        <end position="930"/>
    </location>
</feature>
<evidence type="ECO:0000256" key="9">
    <source>
        <dbReference type="PROSITE-ProRule" id="PRU00110"/>
    </source>
</evidence>
<comment type="caution">
    <text evidence="14">The sequence shown here is derived from an EMBL/GenBank/DDBJ whole genome shotgun (WGS) entry which is preliminary data.</text>
</comment>
<dbReference type="PROSITE" id="PS50851">
    <property type="entry name" value="CHEW"/>
    <property type="match status" value="1"/>
</dbReference>
<evidence type="ECO:0000259" key="13">
    <source>
        <dbReference type="PROSITE" id="PS50894"/>
    </source>
</evidence>
<dbReference type="RefSeq" id="WP_132976134.1">
    <property type="nucleotide sequence ID" value="NZ_SMAO01000002.1"/>
</dbReference>
<dbReference type="SMART" id="SM00260">
    <property type="entry name" value="CheW"/>
    <property type="match status" value="1"/>
</dbReference>
<dbReference type="InterPro" id="IPR008207">
    <property type="entry name" value="Sig_transdc_His_kin_Hpt_dom"/>
</dbReference>
<dbReference type="Gene3D" id="1.10.287.560">
    <property type="entry name" value="Histidine kinase CheA-like, homodimeric domain"/>
    <property type="match status" value="1"/>
</dbReference>
<dbReference type="Pfam" id="PF01584">
    <property type="entry name" value="CheW"/>
    <property type="match status" value="1"/>
</dbReference>
<evidence type="ECO:0000259" key="12">
    <source>
        <dbReference type="PROSITE" id="PS50851"/>
    </source>
</evidence>
<evidence type="ECO:0000256" key="5">
    <source>
        <dbReference type="ARBA" id="ARBA00022679"/>
    </source>
</evidence>
<feature type="modified residue" description="Phosphohistidine" evidence="9">
    <location>
        <position position="44"/>
    </location>
</feature>
<dbReference type="InterPro" id="IPR036097">
    <property type="entry name" value="HisK_dim/P_sf"/>
</dbReference>
<dbReference type="InterPro" id="IPR002545">
    <property type="entry name" value="CheW-lke_dom"/>
</dbReference>
<dbReference type="Pfam" id="PF02518">
    <property type="entry name" value="HATPase_c"/>
    <property type="match status" value="1"/>
</dbReference>
<dbReference type="SUPFAM" id="SSF50341">
    <property type="entry name" value="CheW-like"/>
    <property type="match status" value="1"/>
</dbReference>
<dbReference type="InterPro" id="IPR005467">
    <property type="entry name" value="His_kinase_dom"/>
</dbReference>
<dbReference type="SUPFAM" id="SSF47384">
    <property type="entry name" value="Homodimeric domain of signal transducing histidine kinase"/>
    <property type="match status" value="1"/>
</dbReference>
<dbReference type="GO" id="GO:0000155">
    <property type="term" value="F:phosphorelay sensor kinase activity"/>
    <property type="evidence" value="ECO:0007669"/>
    <property type="project" value="InterPro"/>
</dbReference>
<dbReference type="PANTHER" id="PTHR43395">
    <property type="entry name" value="SENSOR HISTIDINE KINASE CHEA"/>
    <property type="match status" value="1"/>
</dbReference>
<evidence type="ECO:0000259" key="11">
    <source>
        <dbReference type="PROSITE" id="PS50109"/>
    </source>
</evidence>
<keyword evidence="6 14" id="KW-0418">Kinase</keyword>
<dbReference type="InterPro" id="IPR036890">
    <property type="entry name" value="HATPase_C_sf"/>
</dbReference>
<comment type="function">
    <text evidence="8">Involved in the transmission of sensory signals from the chemoreceptors to the flagellar motors. CheA is autophosphorylated; it can transfer its phosphate group to either CheB or CheY.</text>
</comment>
<dbReference type="GO" id="GO:0005737">
    <property type="term" value="C:cytoplasm"/>
    <property type="evidence" value="ECO:0007669"/>
    <property type="project" value="InterPro"/>
</dbReference>
<dbReference type="PANTHER" id="PTHR43395:SF1">
    <property type="entry name" value="CHEMOTAXIS PROTEIN CHEA"/>
    <property type="match status" value="1"/>
</dbReference>
<dbReference type="SUPFAM" id="SSF47226">
    <property type="entry name" value="Histidine-containing phosphotransfer domain, HPT domain"/>
    <property type="match status" value="1"/>
</dbReference>
<dbReference type="PRINTS" id="PR00344">
    <property type="entry name" value="BCTRLSENSOR"/>
</dbReference>
<dbReference type="PROSITE" id="PS50894">
    <property type="entry name" value="HPT"/>
    <property type="match status" value="1"/>
</dbReference>
<dbReference type="SMART" id="SM01231">
    <property type="entry name" value="H-kinase_dim"/>
    <property type="match status" value="1"/>
</dbReference>
<dbReference type="InterPro" id="IPR003594">
    <property type="entry name" value="HATPase_dom"/>
</dbReference>
<keyword evidence="4 9" id="KW-0597">Phosphoprotein</keyword>
<dbReference type="InterPro" id="IPR004105">
    <property type="entry name" value="CheA-like_dim"/>
</dbReference>
<dbReference type="CDD" id="cd00088">
    <property type="entry name" value="HPT"/>
    <property type="match status" value="1"/>
</dbReference>
<dbReference type="CDD" id="cd16916">
    <property type="entry name" value="HATPase_CheA-like"/>
    <property type="match status" value="1"/>
</dbReference>
<sequence length="930" mass="99883">MNSLLEQFLSEARDVLQGIGDKLMQLENAPDDAGLMTELFRLVHTLKGNSGLFDFPEMTRVLHAGEDLMDAVRNGRVAYSRILADRLLEAMDFVGLLCEEIEAGQGETARHAAASVHLVKGLRELIASDEPAESSPPAAAASVAELAEDFPDLALDRLPEAARMDAYRRACAGASLHWLVYRPSEQCFYQGDDPFFQVRQTPDLLWGGIEARDPWPPLAELDAYCCLLDFCLLTAAPRAALEEQYRYVADQVTFTPVSRFALVLPQGDTNGGPVYDDFATDARNLLAAGDLAGLARNAGTMLELSSPDLWIASALRWLRLVLESEPDNRAVLGALVESLNSLTTPDWRAAGWVERGETHHADAAIAHSPSQVATASSKPAQPDQASAAADQPSADDGFRSALPILPSDAAAALTAIVATQREILALSDQPVWLSGRISAAAAALSGCLRAAGAADALPELDAAVARALAEERGDALLAWLDDWFPLDGLADAGLKANIPVQPAMPVTPTDTQPAPAPATQPEPDSELKFGRRAEDAIAGPKSLKVDQAKIDRLMNLIGEMVVAKNALPYLAGRAEAVFGVRELSRDIKGHYAVINRIAEEMQDAIMQVRMMPVSFVFQRFPRLVRDISRKLGKEVNLVLEGEDTEADKNIIEALADPLMHIVRNSLDHGIESPEVRRAAGKPATGTLTISAAQESDRVLIEIRDDGKGIDPGVIKRKAYAKGLIDETLLERISDQEAVNLVFAAGFSTAEQVSDLSGRGVGMDVVRNAVEKVNGTVSLTSECGRGTRLRLSLPLSMAVTNVMIVVSDGQRFGVPMDSVVETVRVRRAAIRTIKRSLTTVLRGRIVPLKSINDLLGLDAAPQVNGDDELAVLVVRLGDESVGLLVDDFRETQDIILKPMTGVLGGLSAYAGSALMGDGSVLMVLNVKEMLS</sequence>
<keyword evidence="15" id="KW-1185">Reference proteome</keyword>
<dbReference type="SMART" id="SM00387">
    <property type="entry name" value="HATPase_c"/>
    <property type="match status" value="1"/>
</dbReference>
<evidence type="ECO:0000256" key="1">
    <source>
        <dbReference type="ARBA" id="ARBA00000085"/>
    </source>
</evidence>
<dbReference type="InterPro" id="IPR036641">
    <property type="entry name" value="HPT_dom_sf"/>
</dbReference>